<dbReference type="InterPro" id="IPR006311">
    <property type="entry name" value="TAT_signal"/>
</dbReference>
<reference evidence="2 3" key="1">
    <citation type="submission" date="2024-09" db="EMBL/GenBank/DDBJ databases">
        <title>The Natural Products Discovery Center: Release of the First 8490 Sequenced Strains for Exploring Actinobacteria Biosynthetic Diversity.</title>
        <authorList>
            <person name="Kalkreuter E."/>
            <person name="Kautsar S.A."/>
            <person name="Yang D."/>
            <person name="Bader C.D."/>
            <person name="Teijaro C.N."/>
            <person name="Fluegel L."/>
            <person name="Davis C.M."/>
            <person name="Simpson J.R."/>
            <person name="Lauterbach L."/>
            <person name="Steele A.D."/>
            <person name="Gui C."/>
            <person name="Meng S."/>
            <person name="Li G."/>
            <person name="Viehrig K."/>
            <person name="Ye F."/>
            <person name="Su P."/>
            <person name="Kiefer A.F."/>
            <person name="Nichols A."/>
            <person name="Cepeda A.J."/>
            <person name="Yan W."/>
            <person name="Fan B."/>
            <person name="Jiang Y."/>
            <person name="Adhikari A."/>
            <person name="Zheng C.-J."/>
            <person name="Schuster L."/>
            <person name="Cowan T.M."/>
            <person name="Smanski M.J."/>
            <person name="Chevrette M.G."/>
            <person name="De Carvalho L.P.S."/>
            <person name="Shen B."/>
        </authorList>
    </citation>
    <scope>NUCLEOTIDE SEQUENCE [LARGE SCALE GENOMIC DNA]</scope>
    <source>
        <strain evidence="2 3">NPDC059500</strain>
    </source>
</reference>
<evidence type="ECO:0000313" key="3">
    <source>
        <dbReference type="Proteomes" id="UP001599756"/>
    </source>
</evidence>
<keyword evidence="3" id="KW-1185">Reference proteome</keyword>
<dbReference type="EMBL" id="JBHYTS010000047">
    <property type="protein sequence ID" value="MFE1753909.1"/>
    <property type="molecule type" value="Genomic_DNA"/>
</dbReference>
<comment type="caution">
    <text evidence="2">The sequence shown here is derived from an EMBL/GenBank/DDBJ whole genome shotgun (WGS) entry which is preliminary data.</text>
</comment>
<dbReference type="RefSeq" id="WP_381826965.1">
    <property type="nucleotide sequence ID" value="NZ_JBHYTS010000047.1"/>
</dbReference>
<evidence type="ECO:0000313" key="2">
    <source>
        <dbReference type="EMBL" id="MFE1753909.1"/>
    </source>
</evidence>
<dbReference type="Proteomes" id="UP001599756">
    <property type="component" value="Unassembled WGS sequence"/>
</dbReference>
<protein>
    <submittedName>
        <fullName evidence="2">Uncharacterized protein</fullName>
    </submittedName>
</protein>
<feature type="chain" id="PRO_5047266967" evidence="1">
    <location>
        <begin position="34"/>
        <end position="142"/>
    </location>
</feature>
<proteinExistence type="predicted"/>
<organism evidence="2 3">
    <name type="scientific">Streptomyces anandii</name>
    <dbReference type="NCBI Taxonomy" id="285454"/>
    <lineage>
        <taxon>Bacteria</taxon>
        <taxon>Bacillati</taxon>
        <taxon>Actinomycetota</taxon>
        <taxon>Actinomycetes</taxon>
        <taxon>Kitasatosporales</taxon>
        <taxon>Streptomycetaceae</taxon>
        <taxon>Streptomyces</taxon>
    </lineage>
</organism>
<keyword evidence="1" id="KW-0732">Signal</keyword>
<gene>
    <name evidence="2" type="ORF">ACFW88_25765</name>
</gene>
<accession>A0ABW6HBA2</accession>
<evidence type="ECO:0000256" key="1">
    <source>
        <dbReference type="SAM" id="SignalP"/>
    </source>
</evidence>
<dbReference type="PROSITE" id="PS51318">
    <property type="entry name" value="TAT"/>
    <property type="match status" value="1"/>
</dbReference>
<feature type="signal peptide" evidence="1">
    <location>
        <begin position="1"/>
        <end position="33"/>
    </location>
</feature>
<name>A0ABW6HBA2_9ACTN</name>
<sequence length="142" mass="14731">MNSTSLRRRLAGTAVTALVAGAGVLATAPSAFAKANEITIDSVSLSGHDVQVRLTYSCDPGLGQQLVANATALDSHSPKAGSAAGVIGSDRLVCDYGNHKAVMTLHTAYDTHFAKKDTVKVAVFYFDKDGYTTADQTAVAVL</sequence>